<reference evidence="9" key="2">
    <citation type="submission" date="2012-11" db="EMBL/GenBank/DDBJ databases">
        <authorList>
            <person name="Kuo A."/>
            <person name="Curtis B.A."/>
            <person name="Tanifuji G."/>
            <person name="Burki F."/>
            <person name="Gruber A."/>
            <person name="Irimia M."/>
            <person name="Maruyama S."/>
            <person name="Arias M.C."/>
            <person name="Ball S.G."/>
            <person name="Gile G.H."/>
            <person name="Hirakawa Y."/>
            <person name="Hopkins J.F."/>
            <person name="Rensing S.A."/>
            <person name="Schmutz J."/>
            <person name="Symeonidi A."/>
            <person name="Elias M."/>
            <person name="Eveleigh R.J."/>
            <person name="Herman E.K."/>
            <person name="Klute M.J."/>
            <person name="Nakayama T."/>
            <person name="Obornik M."/>
            <person name="Reyes-Prieto A."/>
            <person name="Armbrust E.V."/>
            <person name="Aves S.J."/>
            <person name="Beiko R.G."/>
            <person name="Coutinho P."/>
            <person name="Dacks J.B."/>
            <person name="Durnford D.G."/>
            <person name="Fast N.M."/>
            <person name="Green B.R."/>
            <person name="Grisdale C."/>
            <person name="Hempe F."/>
            <person name="Henrissat B."/>
            <person name="Hoppner M.P."/>
            <person name="Ishida K.-I."/>
            <person name="Kim E."/>
            <person name="Koreny L."/>
            <person name="Kroth P.G."/>
            <person name="Liu Y."/>
            <person name="Malik S.-B."/>
            <person name="Maier U.G."/>
            <person name="McRose D."/>
            <person name="Mock T."/>
            <person name="Neilson J.A."/>
            <person name="Onodera N.T."/>
            <person name="Poole A.M."/>
            <person name="Pritham E.J."/>
            <person name="Richards T.A."/>
            <person name="Rocap G."/>
            <person name="Roy S.W."/>
            <person name="Sarai C."/>
            <person name="Schaack S."/>
            <person name="Shirato S."/>
            <person name="Slamovits C.H."/>
            <person name="Spencer D.F."/>
            <person name="Suzuki S."/>
            <person name="Worden A.Z."/>
            <person name="Zauner S."/>
            <person name="Barry K."/>
            <person name="Bell C."/>
            <person name="Bharti A.K."/>
            <person name="Crow J.A."/>
            <person name="Grimwood J."/>
            <person name="Kramer R."/>
            <person name="Lindquist E."/>
            <person name="Lucas S."/>
            <person name="Salamov A."/>
            <person name="McFadden G.I."/>
            <person name="Lane C.E."/>
            <person name="Keeling P.J."/>
            <person name="Gray M.W."/>
            <person name="Grigoriev I.V."/>
            <person name="Archibald J.M."/>
        </authorList>
    </citation>
    <scope>NUCLEOTIDE SEQUENCE</scope>
    <source>
        <strain evidence="9">CCMP2712</strain>
    </source>
</reference>
<evidence type="ECO:0000256" key="3">
    <source>
        <dbReference type="ARBA" id="ARBA00023186"/>
    </source>
</evidence>
<dbReference type="eggNOG" id="KOG3003">
    <property type="taxonomic scope" value="Eukaryota"/>
</dbReference>
<dbReference type="OMA" id="KNEKCNT"/>
<dbReference type="FunFam" id="2.30.22.10:FF:000002">
    <property type="entry name" value="GrpE protein homolog"/>
    <property type="match status" value="1"/>
</dbReference>
<keyword evidence="4" id="KW-0496">Mitochondrion</keyword>
<evidence type="ECO:0000256" key="5">
    <source>
        <dbReference type="RuleBase" id="RU004478"/>
    </source>
</evidence>
<evidence type="ECO:0000313" key="7">
    <source>
        <dbReference type="EMBL" id="EKX47499.1"/>
    </source>
</evidence>
<comment type="function">
    <text evidence="4">Essential component of the PAM complex, a complex required for the translocation of transit peptide-containing proteins from the inner membrane into the mitochondrial matrix in an ATP-dependent manner.</text>
</comment>
<name>L1JH80_GUITC</name>
<dbReference type="HAMAP" id="MF_01151">
    <property type="entry name" value="GrpE"/>
    <property type="match status" value="1"/>
</dbReference>
<sequence length="281" mass="31398">MKFCPMIASFAKQLLKQPTRIVSIAITRNVRAATSAPLHANRSAMNEFRYMHCRADSIIALPAWQSQQLRSMCSGSKQTQDSEEKDKSQNDVKTEQDQKNSNGKNEEQGSEGAKDKGDLTAQLKSKDEEIAKLNGETKELKNKVLTYLADVENMRTQMRIRSEEDKKFAVRGFAKGMLEVADCLEKALQAVPAEKLKENEDLKQVYDGLELIEKVFLKSLSDSHITKYSPMGEKFDPNLHSALFEMPAGEGQEKGVVGAVVKSGYMIHDRVLRPAEVGVTK</sequence>
<dbReference type="GeneID" id="17303920"/>
<dbReference type="GO" id="GO:0051087">
    <property type="term" value="F:protein-folding chaperone binding"/>
    <property type="evidence" value="ECO:0007669"/>
    <property type="project" value="InterPro"/>
</dbReference>
<dbReference type="CDD" id="cd00446">
    <property type="entry name" value="GrpE"/>
    <property type="match status" value="1"/>
</dbReference>
<dbReference type="GO" id="GO:0030150">
    <property type="term" value="P:protein import into mitochondrial matrix"/>
    <property type="evidence" value="ECO:0007669"/>
    <property type="project" value="TreeGrafter"/>
</dbReference>
<dbReference type="GO" id="GO:0042803">
    <property type="term" value="F:protein homodimerization activity"/>
    <property type="evidence" value="ECO:0007669"/>
    <property type="project" value="InterPro"/>
</dbReference>
<dbReference type="PRINTS" id="PR00773">
    <property type="entry name" value="GRPEPROTEIN"/>
</dbReference>
<dbReference type="HOGENOM" id="CLU_057217_0_2_1"/>
<keyword evidence="3 4" id="KW-0143">Chaperone</keyword>
<dbReference type="GO" id="GO:0000774">
    <property type="term" value="F:adenyl-nucleotide exchange factor activity"/>
    <property type="evidence" value="ECO:0007669"/>
    <property type="project" value="InterPro"/>
</dbReference>
<dbReference type="PaxDb" id="55529-EKX47499"/>
<feature type="compositionally biased region" description="Basic and acidic residues" evidence="6">
    <location>
        <begin position="80"/>
        <end position="121"/>
    </location>
</feature>
<evidence type="ECO:0000256" key="4">
    <source>
        <dbReference type="RuleBase" id="RU000640"/>
    </source>
</evidence>
<dbReference type="SUPFAM" id="SSF58014">
    <property type="entry name" value="Coiled-coil domain of nucleotide exchange factor GrpE"/>
    <property type="match status" value="1"/>
</dbReference>
<keyword evidence="9" id="KW-1185">Reference proteome</keyword>
<dbReference type="EMBL" id="JH992990">
    <property type="protein sequence ID" value="EKX47499.1"/>
    <property type="molecule type" value="Genomic_DNA"/>
</dbReference>
<dbReference type="KEGG" id="gtt:GUITHDRAFT_197519"/>
<dbReference type="GO" id="GO:0006457">
    <property type="term" value="P:protein folding"/>
    <property type="evidence" value="ECO:0007669"/>
    <property type="project" value="InterPro"/>
</dbReference>
<reference evidence="7 9" key="1">
    <citation type="journal article" date="2012" name="Nature">
        <title>Algal genomes reveal evolutionary mosaicism and the fate of nucleomorphs.</title>
        <authorList>
            <consortium name="DOE Joint Genome Institute"/>
            <person name="Curtis B.A."/>
            <person name="Tanifuji G."/>
            <person name="Burki F."/>
            <person name="Gruber A."/>
            <person name="Irimia M."/>
            <person name="Maruyama S."/>
            <person name="Arias M.C."/>
            <person name="Ball S.G."/>
            <person name="Gile G.H."/>
            <person name="Hirakawa Y."/>
            <person name="Hopkins J.F."/>
            <person name="Kuo A."/>
            <person name="Rensing S.A."/>
            <person name="Schmutz J."/>
            <person name="Symeonidi A."/>
            <person name="Elias M."/>
            <person name="Eveleigh R.J."/>
            <person name="Herman E.K."/>
            <person name="Klute M.J."/>
            <person name="Nakayama T."/>
            <person name="Obornik M."/>
            <person name="Reyes-Prieto A."/>
            <person name="Armbrust E.V."/>
            <person name="Aves S.J."/>
            <person name="Beiko R.G."/>
            <person name="Coutinho P."/>
            <person name="Dacks J.B."/>
            <person name="Durnford D.G."/>
            <person name="Fast N.M."/>
            <person name="Green B.R."/>
            <person name="Grisdale C.J."/>
            <person name="Hempel F."/>
            <person name="Henrissat B."/>
            <person name="Hoppner M.P."/>
            <person name="Ishida K."/>
            <person name="Kim E."/>
            <person name="Koreny L."/>
            <person name="Kroth P.G."/>
            <person name="Liu Y."/>
            <person name="Malik S.B."/>
            <person name="Maier U.G."/>
            <person name="McRose D."/>
            <person name="Mock T."/>
            <person name="Neilson J.A."/>
            <person name="Onodera N.T."/>
            <person name="Poole A.M."/>
            <person name="Pritham E.J."/>
            <person name="Richards T.A."/>
            <person name="Rocap G."/>
            <person name="Roy S.W."/>
            <person name="Sarai C."/>
            <person name="Schaack S."/>
            <person name="Shirato S."/>
            <person name="Slamovits C.H."/>
            <person name="Spencer D.F."/>
            <person name="Suzuki S."/>
            <person name="Worden A.Z."/>
            <person name="Zauner S."/>
            <person name="Barry K."/>
            <person name="Bell C."/>
            <person name="Bharti A.K."/>
            <person name="Crow J.A."/>
            <person name="Grimwood J."/>
            <person name="Kramer R."/>
            <person name="Lindquist E."/>
            <person name="Lucas S."/>
            <person name="Salamov A."/>
            <person name="McFadden G.I."/>
            <person name="Lane C.E."/>
            <person name="Keeling P.J."/>
            <person name="Gray M.W."/>
            <person name="Grigoriev I.V."/>
            <person name="Archibald J.M."/>
        </authorList>
    </citation>
    <scope>NUCLEOTIDE SEQUENCE</scope>
    <source>
        <strain evidence="7 9">CCMP2712</strain>
    </source>
</reference>
<dbReference type="Gene3D" id="3.90.20.20">
    <property type="match status" value="1"/>
</dbReference>
<dbReference type="Pfam" id="PF01025">
    <property type="entry name" value="GrpE"/>
    <property type="match status" value="1"/>
</dbReference>
<accession>L1JH80</accession>
<dbReference type="InterPro" id="IPR009012">
    <property type="entry name" value="GrpE_head"/>
</dbReference>
<dbReference type="PANTHER" id="PTHR21237:SF23">
    <property type="entry name" value="GRPE PROTEIN HOMOLOG, MITOCHONDRIAL"/>
    <property type="match status" value="1"/>
</dbReference>
<proteinExistence type="inferred from homology"/>
<dbReference type="AlphaFoldDB" id="L1JH80"/>
<feature type="region of interest" description="Disordered" evidence="6">
    <location>
        <begin position="72"/>
        <end position="121"/>
    </location>
</feature>
<reference evidence="8" key="3">
    <citation type="submission" date="2016-03" db="UniProtKB">
        <authorList>
            <consortium name="EnsemblProtists"/>
        </authorList>
    </citation>
    <scope>IDENTIFICATION</scope>
</reference>
<dbReference type="Proteomes" id="UP000011087">
    <property type="component" value="Unassembled WGS sequence"/>
</dbReference>
<dbReference type="EnsemblProtists" id="EKX47499">
    <property type="protein sequence ID" value="EKX47499"/>
    <property type="gene ID" value="GUITHDRAFT_197519"/>
</dbReference>
<dbReference type="PROSITE" id="PS01071">
    <property type="entry name" value="GRPE"/>
    <property type="match status" value="1"/>
</dbReference>
<dbReference type="GO" id="GO:0051082">
    <property type="term" value="F:unfolded protein binding"/>
    <property type="evidence" value="ECO:0007669"/>
    <property type="project" value="TreeGrafter"/>
</dbReference>
<gene>
    <name evidence="7" type="ORF">GUITHDRAFT_197519</name>
</gene>
<comment type="subcellular location">
    <subcellularLocation>
        <location evidence="1 4">Mitochondrion matrix</location>
    </subcellularLocation>
</comment>
<evidence type="ECO:0000256" key="1">
    <source>
        <dbReference type="ARBA" id="ARBA00004305"/>
    </source>
</evidence>
<organism evidence="7">
    <name type="scientific">Guillardia theta (strain CCMP2712)</name>
    <name type="common">Cryptophyte</name>
    <dbReference type="NCBI Taxonomy" id="905079"/>
    <lineage>
        <taxon>Eukaryota</taxon>
        <taxon>Cryptophyceae</taxon>
        <taxon>Pyrenomonadales</taxon>
        <taxon>Geminigeraceae</taxon>
        <taxon>Guillardia</taxon>
    </lineage>
</organism>
<evidence type="ECO:0000313" key="8">
    <source>
        <dbReference type="EnsemblProtists" id="EKX47499"/>
    </source>
</evidence>
<dbReference type="Gene3D" id="2.30.22.10">
    <property type="entry name" value="Head domain of nucleotide exchange factor GrpE"/>
    <property type="match status" value="1"/>
</dbReference>
<dbReference type="SUPFAM" id="SSF51064">
    <property type="entry name" value="Head domain of nucleotide exchange factor GrpE"/>
    <property type="match status" value="1"/>
</dbReference>
<dbReference type="InterPro" id="IPR013805">
    <property type="entry name" value="GrpE_CC"/>
</dbReference>
<evidence type="ECO:0000256" key="6">
    <source>
        <dbReference type="SAM" id="MobiDB-lite"/>
    </source>
</evidence>
<protein>
    <recommendedName>
        <fullName evidence="4">GrpE protein homolog</fullName>
    </recommendedName>
</protein>
<evidence type="ECO:0000256" key="2">
    <source>
        <dbReference type="ARBA" id="ARBA00009054"/>
    </source>
</evidence>
<comment type="similarity">
    <text evidence="2 5">Belongs to the GrpE family.</text>
</comment>
<dbReference type="OrthoDB" id="201635at2759"/>
<dbReference type="STRING" id="905079.L1JH80"/>
<dbReference type="InterPro" id="IPR000740">
    <property type="entry name" value="GrpE"/>
</dbReference>
<dbReference type="GO" id="GO:0001405">
    <property type="term" value="C:PAM complex, Tim23 associated import motor"/>
    <property type="evidence" value="ECO:0007669"/>
    <property type="project" value="TreeGrafter"/>
</dbReference>
<evidence type="ECO:0000313" key="9">
    <source>
        <dbReference type="Proteomes" id="UP000011087"/>
    </source>
</evidence>
<dbReference type="RefSeq" id="XP_005834479.1">
    <property type="nucleotide sequence ID" value="XM_005834422.1"/>
</dbReference>
<dbReference type="PANTHER" id="PTHR21237">
    <property type="entry name" value="GRPE PROTEIN"/>
    <property type="match status" value="1"/>
</dbReference>